<proteinExistence type="inferred from homology"/>
<keyword evidence="1 2" id="KW-0378">Hydrolase</keyword>
<dbReference type="Gene3D" id="3.90.79.10">
    <property type="entry name" value="Nucleoside Triphosphate Pyrophosphohydrolase"/>
    <property type="match status" value="1"/>
</dbReference>
<dbReference type="Proteomes" id="UP000033930">
    <property type="component" value="Unassembled WGS sequence"/>
</dbReference>
<dbReference type="GO" id="GO:0004081">
    <property type="term" value="F:bis(5'-nucleosyl)-tetraphosphatase (asymmetrical) activity"/>
    <property type="evidence" value="ECO:0007669"/>
    <property type="project" value="TreeGrafter"/>
</dbReference>
<name>A0A0G0VHW1_9BACT</name>
<feature type="region of interest" description="Disordered" evidence="3">
    <location>
        <begin position="1"/>
        <end position="26"/>
    </location>
</feature>
<comment type="similarity">
    <text evidence="2">Belongs to the Nudix hydrolase family.</text>
</comment>
<dbReference type="PANTHER" id="PTHR21340">
    <property type="entry name" value="DIADENOSINE 5,5-P1,P4-TETRAPHOSPHATE PYROPHOSPHOHYDROLASE MUTT"/>
    <property type="match status" value="1"/>
</dbReference>
<organism evidence="5 6">
    <name type="scientific">Candidatus Uhrbacteria bacterium GW2011_GWC1_41_20</name>
    <dbReference type="NCBI Taxonomy" id="1618983"/>
    <lineage>
        <taxon>Bacteria</taxon>
        <taxon>Candidatus Uhriibacteriota</taxon>
    </lineage>
</organism>
<evidence type="ECO:0000259" key="4">
    <source>
        <dbReference type="PROSITE" id="PS51462"/>
    </source>
</evidence>
<feature type="domain" description="Nudix hydrolase" evidence="4">
    <location>
        <begin position="26"/>
        <end position="170"/>
    </location>
</feature>
<protein>
    <submittedName>
        <fullName evidence="5">ADP-ribose pyrophosphatase</fullName>
    </submittedName>
</protein>
<gene>
    <name evidence="5" type="ORF">UU50_C0009G0038</name>
</gene>
<sequence length="184" mass="21484">MNQEQHHNSTRQSVSSRKTGSLEKHRTEVSAGGLIYKRTNQGVLFAMQKDSYGYWTFPKGHVRKGESYKQTAIREIKEELGLDKLQFRKPLGTIDIWFRDRFVFKGKLVKKFIHYFLFEAGVDAVLVPLQSTKKGEQIKEAAWIPIKDVQELSGYDDLNPIVHKALQYFEKPKHVRRRVGYSRK</sequence>
<dbReference type="InterPro" id="IPR020084">
    <property type="entry name" value="NUDIX_hydrolase_CS"/>
</dbReference>
<dbReference type="SUPFAM" id="SSF55811">
    <property type="entry name" value="Nudix"/>
    <property type="match status" value="1"/>
</dbReference>
<dbReference type="PROSITE" id="PS00893">
    <property type="entry name" value="NUDIX_BOX"/>
    <property type="match status" value="1"/>
</dbReference>
<evidence type="ECO:0000256" key="1">
    <source>
        <dbReference type="ARBA" id="ARBA00022801"/>
    </source>
</evidence>
<evidence type="ECO:0000256" key="3">
    <source>
        <dbReference type="SAM" id="MobiDB-lite"/>
    </source>
</evidence>
<dbReference type="EMBL" id="LCAW01000009">
    <property type="protein sequence ID" value="KKR99221.1"/>
    <property type="molecule type" value="Genomic_DNA"/>
</dbReference>
<comment type="caution">
    <text evidence="5">The sequence shown here is derived from an EMBL/GenBank/DDBJ whole genome shotgun (WGS) entry which is preliminary data.</text>
</comment>
<dbReference type="Pfam" id="PF00293">
    <property type="entry name" value="NUDIX"/>
    <property type="match status" value="1"/>
</dbReference>
<dbReference type="InterPro" id="IPR000086">
    <property type="entry name" value="NUDIX_hydrolase_dom"/>
</dbReference>
<dbReference type="InterPro" id="IPR020476">
    <property type="entry name" value="Nudix_hydrolase"/>
</dbReference>
<dbReference type="GO" id="GO:0006167">
    <property type="term" value="P:AMP biosynthetic process"/>
    <property type="evidence" value="ECO:0007669"/>
    <property type="project" value="TreeGrafter"/>
</dbReference>
<evidence type="ECO:0000313" key="5">
    <source>
        <dbReference type="EMBL" id="KKR99221.1"/>
    </source>
</evidence>
<dbReference type="InterPro" id="IPR051325">
    <property type="entry name" value="Nudix_hydrolase_domain"/>
</dbReference>
<dbReference type="InterPro" id="IPR015797">
    <property type="entry name" value="NUDIX_hydrolase-like_dom_sf"/>
</dbReference>
<reference evidence="5 6" key="1">
    <citation type="journal article" date="2015" name="Nature">
        <title>rRNA introns, odd ribosomes, and small enigmatic genomes across a large radiation of phyla.</title>
        <authorList>
            <person name="Brown C.T."/>
            <person name="Hug L.A."/>
            <person name="Thomas B.C."/>
            <person name="Sharon I."/>
            <person name="Castelle C.J."/>
            <person name="Singh A."/>
            <person name="Wilkins M.J."/>
            <person name="Williams K.H."/>
            <person name="Banfield J.F."/>
        </authorList>
    </citation>
    <scope>NUCLEOTIDE SEQUENCE [LARGE SCALE GENOMIC DNA]</scope>
</reference>
<dbReference type="AlphaFoldDB" id="A0A0G0VHW1"/>
<evidence type="ECO:0000313" key="6">
    <source>
        <dbReference type="Proteomes" id="UP000033930"/>
    </source>
</evidence>
<accession>A0A0G0VHW1</accession>
<dbReference type="PROSITE" id="PS51462">
    <property type="entry name" value="NUDIX"/>
    <property type="match status" value="1"/>
</dbReference>
<dbReference type="PRINTS" id="PR00502">
    <property type="entry name" value="NUDIXFAMILY"/>
</dbReference>
<evidence type="ECO:0000256" key="2">
    <source>
        <dbReference type="RuleBase" id="RU003476"/>
    </source>
</evidence>
<dbReference type="PANTHER" id="PTHR21340:SF0">
    <property type="entry name" value="BIS(5'-NUCLEOSYL)-TETRAPHOSPHATASE [ASYMMETRICAL]"/>
    <property type="match status" value="1"/>
</dbReference>
<dbReference type="GO" id="GO:0006754">
    <property type="term" value="P:ATP biosynthetic process"/>
    <property type="evidence" value="ECO:0007669"/>
    <property type="project" value="TreeGrafter"/>
</dbReference>
<feature type="compositionally biased region" description="Polar residues" evidence="3">
    <location>
        <begin position="10"/>
        <end position="19"/>
    </location>
</feature>